<accession>A0A6P8EK22</accession>
<dbReference type="GeneID" id="116214751"/>
<name>A0A6P8EK22_PUNGR</name>
<reference evidence="1" key="1">
    <citation type="journal article" date="2020" name="Plant Biotechnol. J.">
        <title>The pomegranate (Punica granatum L.) draft genome dissects genetic divergence between soft- and hard-seeded cultivars.</title>
        <authorList>
            <person name="Luo X."/>
            <person name="Li H."/>
            <person name="Wu Z."/>
            <person name="Yao W."/>
            <person name="Zhao P."/>
            <person name="Cao D."/>
            <person name="Yu H."/>
            <person name="Li K."/>
            <person name="Poudel K."/>
            <person name="Zhao D."/>
            <person name="Zhang F."/>
            <person name="Xia X."/>
            <person name="Chen L."/>
            <person name="Wang Q."/>
            <person name="Jing D."/>
            <person name="Cao S."/>
        </authorList>
    </citation>
    <scope>NUCLEOTIDE SEQUENCE [LARGE SCALE GENOMIC DNA]</scope>
    <source>
        <strain evidence="1">cv. Tunisia</strain>
    </source>
</reference>
<evidence type="ECO:0000313" key="1">
    <source>
        <dbReference type="Proteomes" id="UP000515151"/>
    </source>
</evidence>
<reference evidence="2" key="2">
    <citation type="submission" date="2025-08" db="UniProtKB">
        <authorList>
            <consortium name="RefSeq"/>
        </authorList>
    </citation>
    <scope>IDENTIFICATION</scope>
    <source>
        <tissue evidence="2">Leaf</tissue>
    </source>
</reference>
<keyword evidence="1" id="KW-1185">Reference proteome</keyword>
<dbReference type="RefSeq" id="XP_031406053.1">
    <property type="nucleotide sequence ID" value="XM_031550193.1"/>
</dbReference>
<evidence type="ECO:0000313" key="2">
    <source>
        <dbReference type="RefSeq" id="XP_031406053.1"/>
    </source>
</evidence>
<dbReference type="Proteomes" id="UP000515151">
    <property type="component" value="Chromosome 7"/>
</dbReference>
<proteinExistence type="predicted"/>
<gene>
    <name evidence="2" type="primary">LOC116214751</name>
</gene>
<dbReference type="AlphaFoldDB" id="A0A6P8EK22"/>
<organism evidence="1 2">
    <name type="scientific">Punica granatum</name>
    <name type="common">Pomegranate</name>
    <dbReference type="NCBI Taxonomy" id="22663"/>
    <lineage>
        <taxon>Eukaryota</taxon>
        <taxon>Viridiplantae</taxon>
        <taxon>Streptophyta</taxon>
        <taxon>Embryophyta</taxon>
        <taxon>Tracheophyta</taxon>
        <taxon>Spermatophyta</taxon>
        <taxon>Magnoliopsida</taxon>
        <taxon>eudicotyledons</taxon>
        <taxon>Gunneridae</taxon>
        <taxon>Pentapetalae</taxon>
        <taxon>rosids</taxon>
        <taxon>malvids</taxon>
        <taxon>Myrtales</taxon>
        <taxon>Lythraceae</taxon>
        <taxon>Punica</taxon>
    </lineage>
</organism>
<protein>
    <submittedName>
        <fullName evidence="2">Uncharacterized protein LOC116214751 isoform X1</fullName>
    </submittedName>
</protein>
<sequence>MVRASSISSCSVVWHFFLKFLFCQYRFLLVPSLRRSKLEASAFRSSASAISSCSASARASTIRASTARASTRPGGGVLLSCSLCLCSSFVQLQTLASRPGPRSENRPYQVVESCSVARSASVRASSSSRLQRLDRV</sequence>